<dbReference type="AlphaFoldDB" id="A0A6I6EMC2"/>
<evidence type="ECO:0000313" key="2">
    <source>
        <dbReference type="Proteomes" id="UP000422764"/>
    </source>
</evidence>
<dbReference type="Proteomes" id="UP000422764">
    <property type="component" value="Chromosome"/>
</dbReference>
<protein>
    <submittedName>
        <fullName evidence="1">Uncharacterized protein</fullName>
    </submittedName>
</protein>
<accession>A0A6I6EMC2</accession>
<proteinExistence type="predicted"/>
<reference evidence="1 2" key="1">
    <citation type="submission" date="2019-12" db="EMBL/GenBank/DDBJ databases">
        <title>Genome sequenceing of Clostridium bovifaecis.</title>
        <authorList>
            <person name="Yao Y."/>
        </authorList>
    </citation>
    <scope>NUCLEOTIDE SEQUENCE [LARGE SCALE GENOMIC DNA]</scope>
    <source>
        <strain evidence="1 2">BXX</strain>
    </source>
</reference>
<dbReference type="EMBL" id="CP046522">
    <property type="protein sequence ID" value="QGU94809.1"/>
    <property type="molecule type" value="Genomic_DNA"/>
</dbReference>
<sequence>MNKEKDDIITAIEDILQLAKESSVSTEETSSAAESALLIIKDFNNYSKDLKALSEELQAEILKFNIYINEFPEKQCFSGNSFIYYLQLLPS</sequence>
<name>A0A6I6EMC2_9CLOT</name>
<organism evidence="1 2">
    <name type="scientific">Clostridium bovifaecis</name>
    <dbReference type="NCBI Taxonomy" id="2184719"/>
    <lineage>
        <taxon>Bacteria</taxon>
        <taxon>Bacillati</taxon>
        <taxon>Bacillota</taxon>
        <taxon>Clostridia</taxon>
        <taxon>Eubacteriales</taxon>
        <taxon>Clostridiaceae</taxon>
        <taxon>Clostridium</taxon>
    </lineage>
</organism>
<evidence type="ECO:0000313" key="1">
    <source>
        <dbReference type="EMBL" id="QGU94809.1"/>
    </source>
</evidence>
<gene>
    <name evidence="1" type="ORF">GOM49_06590</name>
</gene>
<keyword evidence="2" id="KW-1185">Reference proteome</keyword>